<dbReference type="PANTHER" id="PTHR43806">
    <property type="entry name" value="PEPTIDASE S8"/>
    <property type="match status" value="1"/>
</dbReference>
<dbReference type="EC" id="3.4.21.-" evidence="7"/>
<dbReference type="PANTHER" id="PTHR43806:SF65">
    <property type="entry name" value="SERINE PROTEASE APRX"/>
    <property type="match status" value="1"/>
</dbReference>
<feature type="active site" description="Charge relay system" evidence="5">
    <location>
        <position position="348"/>
    </location>
</feature>
<evidence type="ECO:0000259" key="6">
    <source>
        <dbReference type="Pfam" id="PF00082"/>
    </source>
</evidence>
<dbReference type="PROSITE" id="PS51892">
    <property type="entry name" value="SUBTILASE"/>
    <property type="match status" value="1"/>
</dbReference>
<feature type="domain" description="Peptidase S8/S53" evidence="6">
    <location>
        <begin position="110"/>
        <end position="394"/>
    </location>
</feature>
<comment type="similarity">
    <text evidence="1 5">Belongs to the peptidase S8 family.</text>
</comment>
<dbReference type="Gene3D" id="3.40.50.200">
    <property type="entry name" value="Peptidase S8/S53 domain"/>
    <property type="match status" value="1"/>
</dbReference>
<dbReference type="OrthoDB" id="9798386at2"/>
<dbReference type="InterPro" id="IPR036852">
    <property type="entry name" value="Peptidase_S8/S53_dom_sf"/>
</dbReference>
<dbReference type="EMBL" id="LKET01000051">
    <property type="protein sequence ID" value="KPU42854.1"/>
    <property type="molecule type" value="Genomic_DNA"/>
</dbReference>
<keyword evidence="3 5" id="KW-0378">Hydrolase</keyword>
<dbReference type="Gene3D" id="3.30.70.80">
    <property type="entry name" value="Peptidase S8 propeptide/proteinase inhibitor I9"/>
    <property type="match status" value="1"/>
</dbReference>
<feature type="active site" description="Charge relay system" evidence="5">
    <location>
        <position position="154"/>
    </location>
</feature>
<evidence type="ECO:0000256" key="4">
    <source>
        <dbReference type="ARBA" id="ARBA00022825"/>
    </source>
</evidence>
<reference evidence="7 8" key="1">
    <citation type="submission" date="2015-09" db="EMBL/GenBank/DDBJ databases">
        <title>Genome sequence of Oxobacter pfennigii DSM 3222.</title>
        <authorList>
            <person name="Poehlein A."/>
            <person name="Bengelsdorf F.R."/>
            <person name="Schiel-Bengelsdorf B."/>
            <person name="Duerre P."/>
            <person name="Daniel R."/>
        </authorList>
    </citation>
    <scope>NUCLEOTIDE SEQUENCE [LARGE SCALE GENOMIC DNA]</scope>
    <source>
        <strain evidence="7 8">DSM 3222</strain>
    </source>
</reference>
<dbReference type="SUPFAM" id="SSF52743">
    <property type="entry name" value="Subtilisin-like"/>
    <property type="match status" value="1"/>
</dbReference>
<gene>
    <name evidence="7" type="primary">aprX</name>
    <name evidence="7" type="ORF">OXPF_36180</name>
</gene>
<evidence type="ECO:0000256" key="5">
    <source>
        <dbReference type="PROSITE-ProRule" id="PRU01240"/>
    </source>
</evidence>
<dbReference type="AlphaFoldDB" id="A0A0P8W2T6"/>
<accession>A0A0P8W2T6</accession>
<proteinExistence type="inferred from homology"/>
<keyword evidence="8" id="KW-1185">Reference proteome</keyword>
<evidence type="ECO:0000313" key="7">
    <source>
        <dbReference type="EMBL" id="KPU42854.1"/>
    </source>
</evidence>
<dbReference type="RefSeq" id="WP_054876592.1">
    <property type="nucleotide sequence ID" value="NZ_LKET01000051.1"/>
</dbReference>
<keyword evidence="4 5" id="KW-0720">Serine protease</keyword>
<evidence type="ECO:0000256" key="2">
    <source>
        <dbReference type="ARBA" id="ARBA00022670"/>
    </source>
</evidence>
<dbReference type="CDD" id="cd07487">
    <property type="entry name" value="Peptidases_S8_1"/>
    <property type="match status" value="1"/>
</dbReference>
<dbReference type="Pfam" id="PF00082">
    <property type="entry name" value="Peptidase_S8"/>
    <property type="match status" value="1"/>
</dbReference>
<dbReference type="InterPro" id="IPR000209">
    <property type="entry name" value="Peptidase_S8/S53_dom"/>
</dbReference>
<dbReference type="InterPro" id="IPR050131">
    <property type="entry name" value="Peptidase_S8_subtilisin-like"/>
</dbReference>
<comment type="caution">
    <text evidence="7">The sequence shown here is derived from an EMBL/GenBank/DDBJ whole genome shotgun (WGS) entry which is preliminary data.</text>
</comment>
<dbReference type="GO" id="GO:0006508">
    <property type="term" value="P:proteolysis"/>
    <property type="evidence" value="ECO:0007669"/>
    <property type="project" value="UniProtKB-KW"/>
</dbReference>
<keyword evidence="2 5" id="KW-0645">Protease</keyword>
<evidence type="ECO:0000256" key="3">
    <source>
        <dbReference type="ARBA" id="ARBA00022801"/>
    </source>
</evidence>
<dbReference type="InterPro" id="IPR015500">
    <property type="entry name" value="Peptidase_S8_subtilisin-rel"/>
</dbReference>
<feature type="active site" description="Charge relay system" evidence="5">
    <location>
        <position position="119"/>
    </location>
</feature>
<sequence>MLFFSHKKLDPIVKLKLKEKTERTLPVIVIFKSSLTKGFITSLIKNKGKIKHELGFMNAIAAQLTLDTIDRLSELPEVFSISYDRKARVTLDKTINYVGITNSNPYNLTGRNVTAAIIDTGVYPHADLLRPVKAVTYFKDMVNSINEWYDDNGHGTFMCGLISGSGSMSDGKYKGIAPGCRLIMIKAFNSVGEGSFSDILSSMGWVVENRERYNIKLLCLPFGADVIVPHTEDPLCLGAKAASDTGIIVITSAGNKGPANDSITTPGIEPSSVTVGCCNCRDSNIRNWSISDFSGRGSKKERDTKPDITAPGFGITSLASNSNFIPAGDRRISPPSPEIPYGSVTGTSASAAVATGCIALYLEKSPNLTSKDLKGILKLSCQTINDMKNAQGYGVINMKKLLNE</sequence>
<dbReference type="PRINTS" id="PR00723">
    <property type="entry name" value="SUBTILISIN"/>
</dbReference>
<dbReference type="GO" id="GO:0004252">
    <property type="term" value="F:serine-type endopeptidase activity"/>
    <property type="evidence" value="ECO:0007669"/>
    <property type="project" value="UniProtKB-UniRule"/>
</dbReference>
<name>A0A0P8W2T6_9CLOT</name>
<dbReference type="PROSITE" id="PS00136">
    <property type="entry name" value="SUBTILASE_ASP"/>
    <property type="match status" value="1"/>
</dbReference>
<dbReference type="InterPro" id="IPR023827">
    <property type="entry name" value="Peptidase_S8_Asp-AS"/>
</dbReference>
<evidence type="ECO:0000313" key="8">
    <source>
        <dbReference type="Proteomes" id="UP000050326"/>
    </source>
</evidence>
<dbReference type="InterPro" id="IPR037045">
    <property type="entry name" value="S8pro/Inhibitor_I9_sf"/>
</dbReference>
<dbReference type="Proteomes" id="UP000050326">
    <property type="component" value="Unassembled WGS sequence"/>
</dbReference>
<organism evidence="7 8">
    <name type="scientific">Oxobacter pfennigii</name>
    <dbReference type="NCBI Taxonomy" id="36849"/>
    <lineage>
        <taxon>Bacteria</taxon>
        <taxon>Bacillati</taxon>
        <taxon>Bacillota</taxon>
        <taxon>Clostridia</taxon>
        <taxon>Eubacteriales</taxon>
        <taxon>Clostridiaceae</taxon>
        <taxon>Oxobacter</taxon>
    </lineage>
</organism>
<dbReference type="STRING" id="36849.OXPF_36180"/>
<evidence type="ECO:0000256" key="1">
    <source>
        <dbReference type="ARBA" id="ARBA00011073"/>
    </source>
</evidence>
<protein>
    <submittedName>
        <fullName evidence="7">Serine protease AprX</fullName>
        <ecNumber evidence="7">3.4.21.-</ecNumber>
    </submittedName>
</protein>